<evidence type="ECO:0000256" key="1">
    <source>
        <dbReference type="ARBA" id="ARBA00022737"/>
    </source>
</evidence>
<feature type="repeat" description="ANK" evidence="3">
    <location>
        <begin position="139"/>
        <end position="171"/>
    </location>
</feature>
<protein>
    <submittedName>
        <fullName evidence="4">Uncharacterized protein</fullName>
    </submittedName>
</protein>
<dbReference type="PANTHER" id="PTHR24123">
    <property type="entry name" value="ANKYRIN REPEAT-CONTAINING"/>
    <property type="match status" value="1"/>
</dbReference>
<gene>
    <name evidence="4" type="ORF">g.50207</name>
</gene>
<dbReference type="SMART" id="SM00248">
    <property type="entry name" value="ANK"/>
    <property type="match status" value="6"/>
</dbReference>
<organism evidence="4">
    <name type="scientific">Cuerna arida</name>
    <dbReference type="NCBI Taxonomy" id="1464854"/>
    <lineage>
        <taxon>Eukaryota</taxon>
        <taxon>Metazoa</taxon>
        <taxon>Ecdysozoa</taxon>
        <taxon>Arthropoda</taxon>
        <taxon>Hexapoda</taxon>
        <taxon>Insecta</taxon>
        <taxon>Pterygota</taxon>
        <taxon>Neoptera</taxon>
        <taxon>Paraneoptera</taxon>
        <taxon>Hemiptera</taxon>
        <taxon>Auchenorrhyncha</taxon>
        <taxon>Membracoidea</taxon>
        <taxon>Cicadellidae</taxon>
        <taxon>Cicadellinae</taxon>
        <taxon>Proconiini</taxon>
        <taxon>Cuerna</taxon>
    </lineage>
</organism>
<reference evidence="4" key="1">
    <citation type="submission" date="2015-11" db="EMBL/GenBank/DDBJ databases">
        <title>De novo transcriptome assembly of four potential Pierce s Disease insect vectors from Arizona vineyards.</title>
        <authorList>
            <person name="Tassone E.E."/>
        </authorList>
    </citation>
    <scope>NUCLEOTIDE SEQUENCE</scope>
</reference>
<dbReference type="PROSITE" id="PS50088">
    <property type="entry name" value="ANK_REPEAT"/>
    <property type="match status" value="1"/>
</dbReference>
<proteinExistence type="predicted"/>
<evidence type="ECO:0000313" key="4">
    <source>
        <dbReference type="EMBL" id="JAS66232.1"/>
    </source>
</evidence>
<keyword evidence="2 3" id="KW-0040">ANK repeat</keyword>
<dbReference type="Pfam" id="PF12796">
    <property type="entry name" value="Ank_2"/>
    <property type="match status" value="2"/>
</dbReference>
<dbReference type="Gene3D" id="1.25.40.20">
    <property type="entry name" value="Ankyrin repeat-containing domain"/>
    <property type="match status" value="2"/>
</dbReference>
<dbReference type="AlphaFoldDB" id="A0A1B6GUW7"/>
<accession>A0A1B6GUW7</accession>
<evidence type="ECO:0000256" key="3">
    <source>
        <dbReference type="PROSITE-ProRule" id="PRU00023"/>
    </source>
</evidence>
<dbReference type="SUPFAM" id="SSF48403">
    <property type="entry name" value="Ankyrin repeat"/>
    <property type="match status" value="1"/>
</dbReference>
<sequence length="292" mass="32181">MEKERLLGSNESDSDDEENYSGLIKYNTIPKKEVYQIPFSVLAKFIKHGNIPKLNEAMKERDIQLSDSTGWTVLHLATASNDVEVTSLLLRHKRCSALLNRQDQTGVTPMMAAVQANCMNTLELICSQGADSTKTLVKTGETALHLAATRSDTQAAQIVLQYNTSSKMINFLNYRGDTALTDAARADSPVFYVLVDAGADITIKNPENGRTVLHIAIAYNRKQILKRILQHRDANFDFAEVEDVSGDTALMIAVKLQYLEAIVILTGAIDNLTGINTVDQESALHVAISLNR</sequence>
<dbReference type="PANTHER" id="PTHR24123:SF33">
    <property type="entry name" value="PROTEIN HOS4"/>
    <property type="match status" value="1"/>
</dbReference>
<keyword evidence="1" id="KW-0677">Repeat</keyword>
<name>A0A1B6GUW7_9HEMI</name>
<dbReference type="EMBL" id="GECZ01003537">
    <property type="protein sequence ID" value="JAS66232.1"/>
    <property type="molecule type" value="Transcribed_RNA"/>
</dbReference>
<evidence type="ECO:0000256" key="2">
    <source>
        <dbReference type="ARBA" id="ARBA00023043"/>
    </source>
</evidence>
<dbReference type="InterPro" id="IPR036770">
    <property type="entry name" value="Ankyrin_rpt-contain_sf"/>
</dbReference>
<feature type="non-terminal residue" evidence="4">
    <location>
        <position position="292"/>
    </location>
</feature>
<dbReference type="InterPro" id="IPR051165">
    <property type="entry name" value="Multifunctional_ANK_Repeat"/>
</dbReference>
<dbReference type="InterPro" id="IPR002110">
    <property type="entry name" value="Ankyrin_rpt"/>
</dbReference>